<protein>
    <submittedName>
        <fullName evidence="1">Uncharacterized protein</fullName>
    </submittedName>
</protein>
<name>A0A0E9PDQ0_ANGAN</name>
<reference evidence="1" key="1">
    <citation type="submission" date="2014-11" db="EMBL/GenBank/DDBJ databases">
        <authorList>
            <person name="Amaro Gonzalez C."/>
        </authorList>
    </citation>
    <scope>NUCLEOTIDE SEQUENCE</scope>
</reference>
<sequence>MKMKNLITFIFTMPSKLLKNISEMQIRFF</sequence>
<evidence type="ECO:0000313" key="1">
    <source>
        <dbReference type="EMBL" id="JAH02200.1"/>
    </source>
</evidence>
<organism evidence="1">
    <name type="scientific">Anguilla anguilla</name>
    <name type="common">European freshwater eel</name>
    <name type="synonym">Muraena anguilla</name>
    <dbReference type="NCBI Taxonomy" id="7936"/>
    <lineage>
        <taxon>Eukaryota</taxon>
        <taxon>Metazoa</taxon>
        <taxon>Chordata</taxon>
        <taxon>Craniata</taxon>
        <taxon>Vertebrata</taxon>
        <taxon>Euteleostomi</taxon>
        <taxon>Actinopterygii</taxon>
        <taxon>Neopterygii</taxon>
        <taxon>Teleostei</taxon>
        <taxon>Anguilliformes</taxon>
        <taxon>Anguillidae</taxon>
        <taxon>Anguilla</taxon>
    </lineage>
</organism>
<dbReference type="AlphaFoldDB" id="A0A0E9PDQ0"/>
<reference evidence="1" key="2">
    <citation type="journal article" date="2015" name="Fish Shellfish Immunol.">
        <title>Early steps in the European eel (Anguilla anguilla)-Vibrio vulnificus interaction in the gills: Role of the RtxA13 toxin.</title>
        <authorList>
            <person name="Callol A."/>
            <person name="Pajuelo D."/>
            <person name="Ebbesson L."/>
            <person name="Teles M."/>
            <person name="MacKenzie S."/>
            <person name="Amaro C."/>
        </authorList>
    </citation>
    <scope>NUCLEOTIDE SEQUENCE</scope>
</reference>
<dbReference type="EMBL" id="GBXM01106377">
    <property type="protein sequence ID" value="JAH02200.1"/>
    <property type="molecule type" value="Transcribed_RNA"/>
</dbReference>
<proteinExistence type="predicted"/>
<accession>A0A0E9PDQ0</accession>